<feature type="compositionally biased region" description="Polar residues" evidence="2">
    <location>
        <begin position="232"/>
        <end position="243"/>
    </location>
</feature>
<feature type="compositionally biased region" description="Polar residues" evidence="2">
    <location>
        <begin position="294"/>
        <end position="303"/>
    </location>
</feature>
<evidence type="ECO:0000256" key="2">
    <source>
        <dbReference type="SAM" id="MobiDB-lite"/>
    </source>
</evidence>
<organism evidence="3 4">
    <name type="scientific">Suillus discolor</name>
    <dbReference type="NCBI Taxonomy" id="1912936"/>
    <lineage>
        <taxon>Eukaryota</taxon>
        <taxon>Fungi</taxon>
        <taxon>Dikarya</taxon>
        <taxon>Basidiomycota</taxon>
        <taxon>Agaricomycotina</taxon>
        <taxon>Agaricomycetes</taxon>
        <taxon>Agaricomycetidae</taxon>
        <taxon>Boletales</taxon>
        <taxon>Suillineae</taxon>
        <taxon>Suillaceae</taxon>
        <taxon>Suillus</taxon>
    </lineage>
</organism>
<evidence type="ECO:0000313" key="3">
    <source>
        <dbReference type="EMBL" id="KAG2119103.1"/>
    </source>
</evidence>
<comment type="caution">
    <text evidence="3">The sequence shown here is derived from an EMBL/GenBank/DDBJ whole genome shotgun (WGS) entry which is preliminary data.</text>
</comment>
<feature type="compositionally biased region" description="Pro residues" evidence="2">
    <location>
        <begin position="439"/>
        <end position="451"/>
    </location>
</feature>
<name>A0A9P7FKG0_9AGAM</name>
<feature type="region of interest" description="Disordered" evidence="2">
    <location>
        <begin position="259"/>
        <end position="460"/>
    </location>
</feature>
<evidence type="ECO:0000313" key="4">
    <source>
        <dbReference type="Proteomes" id="UP000823399"/>
    </source>
</evidence>
<dbReference type="OrthoDB" id="2693027at2759"/>
<dbReference type="EMBL" id="JABBWM010000003">
    <property type="protein sequence ID" value="KAG2119103.1"/>
    <property type="molecule type" value="Genomic_DNA"/>
</dbReference>
<sequence>MPALQPRLRRSARLQTISQNINIPCRKDNRKRMDPPTRGRGRWGGGGGGGGGGGNIQDSSPATISWHNVPMRTNKLVDFLVEHPPDCAILFVTESKKSSNYHADFGRASGKDKGEIYSVIAKVIFHDDATYGSWYATNPIKFHDSVANRIASLRTKFRNICAEFESTGAGIVPIDSETSDNLHRKIKKEFPWYNDLYRIWGSNPSFSAKTSSSKPGADHAGDLFALTRPAGGSQNPPSGTHLQLNIIIPNPAIGSAGSPQLNYMVRPSGPSTSCAGDNTHVQQTDYARPPPSVGGSSADSPVQTPYVPLPRSGPATPLEPNHSPQYAQGASGAGSSPQQGFSQAPASNCAGSTTSSPLHFSHTPLPPSSRSFGREDYSPAPLGSDYDPPFDDGPLAHGMGDLCMDDTDEVRHDEENVYNLDSPPRSKKACGKKQQLPSSPTPSPPKAPPPRTSNHDSCSSFKSHINHVIMRNSASSPTSSSKASLQWSNPSSPQQASPTSQMLLSERPSSRESVKKHLRTEVQQQVEMLNDDLESVHSEKLTLYQLKNERLMVKLNANRQDKEHHFICEECAHERADAALVHQWLQESKDQEIRLREADAKALELERQVMLLRIEYAKINKP</sequence>
<keyword evidence="4" id="KW-1185">Reference proteome</keyword>
<proteinExistence type="predicted"/>
<protein>
    <submittedName>
        <fullName evidence="3">Uncharacterized protein</fullName>
    </submittedName>
</protein>
<feature type="compositionally biased region" description="Gly residues" evidence="2">
    <location>
        <begin position="42"/>
        <end position="55"/>
    </location>
</feature>
<feature type="compositionally biased region" description="Polar residues" evidence="2">
    <location>
        <begin position="269"/>
        <end position="285"/>
    </location>
</feature>
<dbReference type="GeneID" id="64695521"/>
<feature type="region of interest" description="Disordered" evidence="2">
    <location>
        <begin position="26"/>
        <end position="62"/>
    </location>
</feature>
<feature type="compositionally biased region" description="Basic and acidic residues" evidence="2">
    <location>
        <begin position="26"/>
        <end position="37"/>
    </location>
</feature>
<reference evidence="3" key="1">
    <citation type="journal article" date="2020" name="New Phytol.">
        <title>Comparative genomics reveals dynamic genome evolution in host specialist ectomycorrhizal fungi.</title>
        <authorList>
            <person name="Lofgren L.A."/>
            <person name="Nguyen N.H."/>
            <person name="Vilgalys R."/>
            <person name="Ruytinx J."/>
            <person name="Liao H.L."/>
            <person name="Branco S."/>
            <person name="Kuo A."/>
            <person name="LaButti K."/>
            <person name="Lipzen A."/>
            <person name="Andreopoulos W."/>
            <person name="Pangilinan J."/>
            <person name="Riley R."/>
            <person name="Hundley H."/>
            <person name="Na H."/>
            <person name="Barry K."/>
            <person name="Grigoriev I.V."/>
            <person name="Stajich J.E."/>
            <person name="Kennedy P.G."/>
        </authorList>
    </citation>
    <scope>NUCLEOTIDE SEQUENCE</scope>
    <source>
        <strain evidence="3">FC423</strain>
    </source>
</reference>
<feature type="compositionally biased region" description="Low complexity" evidence="2">
    <location>
        <begin position="473"/>
        <end position="501"/>
    </location>
</feature>
<feature type="compositionally biased region" description="Low complexity" evidence="2">
    <location>
        <begin position="323"/>
        <end position="347"/>
    </location>
</feature>
<feature type="compositionally biased region" description="Polar residues" evidence="2">
    <location>
        <begin position="349"/>
        <end position="358"/>
    </location>
</feature>
<dbReference type="RefSeq" id="XP_041299212.1">
    <property type="nucleotide sequence ID" value="XM_041433262.1"/>
</dbReference>
<dbReference type="AlphaFoldDB" id="A0A9P7FKG0"/>
<feature type="region of interest" description="Disordered" evidence="2">
    <location>
        <begin position="208"/>
        <end position="243"/>
    </location>
</feature>
<keyword evidence="1" id="KW-0175">Coiled coil</keyword>
<evidence type="ECO:0000256" key="1">
    <source>
        <dbReference type="SAM" id="Coils"/>
    </source>
</evidence>
<accession>A0A9P7FKG0</accession>
<gene>
    <name evidence="3" type="ORF">F5147DRAFT_648165</name>
</gene>
<dbReference type="Proteomes" id="UP000823399">
    <property type="component" value="Unassembled WGS sequence"/>
</dbReference>
<feature type="coiled-coil region" evidence="1">
    <location>
        <begin position="588"/>
        <end position="615"/>
    </location>
</feature>
<feature type="region of interest" description="Disordered" evidence="2">
    <location>
        <begin position="472"/>
        <end position="514"/>
    </location>
</feature>